<proteinExistence type="predicted"/>
<dbReference type="Proteomes" id="UP000887013">
    <property type="component" value="Unassembled WGS sequence"/>
</dbReference>
<organism evidence="1 2">
    <name type="scientific">Nephila pilipes</name>
    <name type="common">Giant wood spider</name>
    <name type="synonym">Nephila maculata</name>
    <dbReference type="NCBI Taxonomy" id="299642"/>
    <lineage>
        <taxon>Eukaryota</taxon>
        <taxon>Metazoa</taxon>
        <taxon>Ecdysozoa</taxon>
        <taxon>Arthropoda</taxon>
        <taxon>Chelicerata</taxon>
        <taxon>Arachnida</taxon>
        <taxon>Araneae</taxon>
        <taxon>Araneomorphae</taxon>
        <taxon>Entelegynae</taxon>
        <taxon>Araneoidea</taxon>
        <taxon>Nephilidae</taxon>
        <taxon>Nephila</taxon>
    </lineage>
</organism>
<evidence type="ECO:0000313" key="1">
    <source>
        <dbReference type="EMBL" id="GFT39730.1"/>
    </source>
</evidence>
<dbReference type="EMBL" id="BMAW01109703">
    <property type="protein sequence ID" value="GFT39730.1"/>
    <property type="molecule type" value="Genomic_DNA"/>
</dbReference>
<name>A0A8X6NY99_NEPPI</name>
<accession>A0A8X6NY99</accession>
<evidence type="ECO:0000313" key="2">
    <source>
        <dbReference type="Proteomes" id="UP000887013"/>
    </source>
</evidence>
<dbReference type="AlphaFoldDB" id="A0A8X6NY99"/>
<sequence length="72" mass="7647">MAAALLANSLQRNSFLPLPIPIPIPIKVGGNTIIALPSDDGGTAYIPLRGSNNNCYQPPCYNAGFNKNSGFW</sequence>
<reference evidence="1" key="1">
    <citation type="submission" date="2020-08" db="EMBL/GenBank/DDBJ databases">
        <title>Multicomponent nature underlies the extraordinary mechanical properties of spider dragline silk.</title>
        <authorList>
            <person name="Kono N."/>
            <person name="Nakamura H."/>
            <person name="Mori M."/>
            <person name="Yoshida Y."/>
            <person name="Ohtoshi R."/>
            <person name="Malay A.D."/>
            <person name="Moran D.A.P."/>
            <person name="Tomita M."/>
            <person name="Numata K."/>
            <person name="Arakawa K."/>
        </authorList>
    </citation>
    <scope>NUCLEOTIDE SEQUENCE</scope>
</reference>
<gene>
    <name evidence="1" type="ORF">NPIL_56291</name>
</gene>
<protein>
    <submittedName>
        <fullName evidence="1">Uncharacterized protein</fullName>
    </submittedName>
</protein>
<keyword evidence="2" id="KW-1185">Reference proteome</keyword>
<comment type="caution">
    <text evidence="1">The sequence shown here is derived from an EMBL/GenBank/DDBJ whole genome shotgun (WGS) entry which is preliminary data.</text>
</comment>
<dbReference type="OrthoDB" id="6433620at2759"/>